<protein>
    <submittedName>
        <fullName evidence="1">Uncharacterized protein</fullName>
    </submittedName>
</protein>
<accession>A0A4C1XN39</accession>
<dbReference type="EMBL" id="BGZK01000912">
    <property type="protein sequence ID" value="GBP64878.1"/>
    <property type="molecule type" value="Genomic_DNA"/>
</dbReference>
<name>A0A4C1XN39_EUMVA</name>
<evidence type="ECO:0000313" key="2">
    <source>
        <dbReference type="Proteomes" id="UP000299102"/>
    </source>
</evidence>
<gene>
    <name evidence="1" type="ORF">EVAR_49810_1</name>
</gene>
<proteinExistence type="predicted"/>
<dbReference type="Proteomes" id="UP000299102">
    <property type="component" value="Unassembled WGS sequence"/>
</dbReference>
<dbReference type="AlphaFoldDB" id="A0A4C1XN39"/>
<comment type="caution">
    <text evidence="1">The sequence shown here is derived from an EMBL/GenBank/DDBJ whole genome shotgun (WGS) entry which is preliminary data.</text>
</comment>
<sequence>MIADRPRRTSSNKHLVCGFFMATQSNRYVREFKKKVIVECLELDPAFGRESILLPMRDTLLLVPPITSKLGPALVGRQRACVKRDSAG</sequence>
<keyword evidence="2" id="KW-1185">Reference proteome</keyword>
<evidence type="ECO:0000313" key="1">
    <source>
        <dbReference type="EMBL" id="GBP64878.1"/>
    </source>
</evidence>
<organism evidence="1 2">
    <name type="scientific">Eumeta variegata</name>
    <name type="common">Bagworm moth</name>
    <name type="synonym">Eumeta japonica</name>
    <dbReference type="NCBI Taxonomy" id="151549"/>
    <lineage>
        <taxon>Eukaryota</taxon>
        <taxon>Metazoa</taxon>
        <taxon>Ecdysozoa</taxon>
        <taxon>Arthropoda</taxon>
        <taxon>Hexapoda</taxon>
        <taxon>Insecta</taxon>
        <taxon>Pterygota</taxon>
        <taxon>Neoptera</taxon>
        <taxon>Endopterygota</taxon>
        <taxon>Lepidoptera</taxon>
        <taxon>Glossata</taxon>
        <taxon>Ditrysia</taxon>
        <taxon>Tineoidea</taxon>
        <taxon>Psychidae</taxon>
        <taxon>Oiketicinae</taxon>
        <taxon>Eumeta</taxon>
    </lineage>
</organism>
<reference evidence="1 2" key="1">
    <citation type="journal article" date="2019" name="Commun. Biol.">
        <title>The bagworm genome reveals a unique fibroin gene that provides high tensile strength.</title>
        <authorList>
            <person name="Kono N."/>
            <person name="Nakamura H."/>
            <person name="Ohtoshi R."/>
            <person name="Tomita M."/>
            <person name="Numata K."/>
            <person name="Arakawa K."/>
        </authorList>
    </citation>
    <scope>NUCLEOTIDE SEQUENCE [LARGE SCALE GENOMIC DNA]</scope>
</reference>